<dbReference type="GO" id="GO:0008999">
    <property type="term" value="F:protein-N-terminal-alanine acetyltransferase activity"/>
    <property type="evidence" value="ECO:0007669"/>
    <property type="project" value="TreeGrafter"/>
</dbReference>
<dbReference type="InterPro" id="IPR016181">
    <property type="entry name" value="Acyl_CoA_acyltransferase"/>
</dbReference>
<evidence type="ECO:0000259" key="1">
    <source>
        <dbReference type="PROSITE" id="PS51186"/>
    </source>
</evidence>
<keyword evidence="2" id="KW-0808">Transferase</keyword>
<protein>
    <submittedName>
        <fullName evidence="2">Putative acetyltransferase</fullName>
    </submittedName>
</protein>
<reference evidence="2 3" key="1">
    <citation type="submission" date="2015-09" db="EMBL/GenBank/DDBJ databases">
        <authorList>
            <consortium name="Pathogen Informatics"/>
        </authorList>
    </citation>
    <scope>NUCLEOTIDE SEQUENCE [LARGE SCALE GENOMIC DNA]</scope>
    <source>
        <strain evidence="2 3">2789STDY5834945</strain>
    </source>
</reference>
<dbReference type="PANTHER" id="PTHR43617:SF20">
    <property type="entry name" value="N-ALPHA-ACETYLTRANSFERASE RIMI"/>
    <property type="match status" value="1"/>
</dbReference>
<dbReference type="AlphaFoldDB" id="A0A174PS26"/>
<evidence type="ECO:0000313" key="3">
    <source>
        <dbReference type="Proteomes" id="UP000095541"/>
    </source>
</evidence>
<dbReference type="InterPro" id="IPR050276">
    <property type="entry name" value="MshD_Acetyltransferase"/>
</dbReference>
<dbReference type="Proteomes" id="UP000095541">
    <property type="component" value="Unassembled WGS sequence"/>
</dbReference>
<dbReference type="Pfam" id="PF00583">
    <property type="entry name" value="Acetyltransf_1"/>
    <property type="match status" value="1"/>
</dbReference>
<dbReference type="EMBL" id="CZBI01000001">
    <property type="protein sequence ID" value="CUP61897.1"/>
    <property type="molecule type" value="Genomic_DNA"/>
</dbReference>
<dbReference type="PANTHER" id="PTHR43617">
    <property type="entry name" value="L-AMINO ACID N-ACETYLTRANSFERASE"/>
    <property type="match status" value="1"/>
</dbReference>
<dbReference type="Gene3D" id="3.40.630.30">
    <property type="match status" value="1"/>
</dbReference>
<evidence type="ECO:0000313" key="2">
    <source>
        <dbReference type="EMBL" id="CUP61897.1"/>
    </source>
</evidence>
<dbReference type="InterPro" id="IPR000182">
    <property type="entry name" value="GNAT_dom"/>
</dbReference>
<gene>
    <name evidence="2" type="ORF">ERS852557_01212</name>
</gene>
<feature type="domain" description="N-acetyltransferase" evidence="1">
    <location>
        <begin position="1"/>
        <end position="214"/>
    </location>
</feature>
<dbReference type="CDD" id="cd04301">
    <property type="entry name" value="NAT_SF"/>
    <property type="match status" value="1"/>
</dbReference>
<organism evidence="2 3">
    <name type="scientific">Bacteroides thetaiotaomicron</name>
    <dbReference type="NCBI Taxonomy" id="818"/>
    <lineage>
        <taxon>Bacteria</taxon>
        <taxon>Pseudomonadati</taxon>
        <taxon>Bacteroidota</taxon>
        <taxon>Bacteroidia</taxon>
        <taxon>Bacteroidales</taxon>
        <taxon>Bacteroidaceae</taxon>
        <taxon>Bacteroides</taxon>
    </lineage>
</organism>
<dbReference type="RefSeq" id="WP_055217440.1">
    <property type="nucleotide sequence ID" value="NZ_CZBI01000001.1"/>
</dbReference>
<name>A0A174PS26_BACT4</name>
<dbReference type="SUPFAM" id="SSF55729">
    <property type="entry name" value="Acyl-CoA N-acyltransferases (Nat)"/>
    <property type="match status" value="1"/>
</dbReference>
<sequence length="214" mass="24957">MIRQATTQDLPAIVHVHRVCFANSYSSQLSHYQSVIGGGDLLISFYLEYMKDNPELFVVADDEEKGIVGFCMGYYMDKDDQMQNFLHNNRIKVIWKTMLLMLTGNKPTWNKVLARFKHRPSVSDWVIVNDKYEQILNSQRGDLLSVCVLPDCRGKGYAQDMMEKFLAAMKERGRRLCLLSVETNNLRARRYYERNGFELYRKRGGEGLTYMKLL</sequence>
<accession>A0A174PS26</accession>
<dbReference type="PROSITE" id="PS51186">
    <property type="entry name" value="GNAT"/>
    <property type="match status" value="1"/>
</dbReference>
<proteinExistence type="predicted"/>